<feature type="compositionally biased region" description="Basic and acidic residues" evidence="1">
    <location>
        <begin position="8"/>
        <end position="29"/>
    </location>
</feature>
<dbReference type="Proteomes" id="UP000886595">
    <property type="component" value="Unassembled WGS sequence"/>
</dbReference>
<evidence type="ECO:0000313" key="2">
    <source>
        <dbReference type="EMBL" id="KAG2282711.1"/>
    </source>
</evidence>
<sequence>MAQRHKFHNEQRPNVHDRQPYVERMESARHAALPRYGEDDRKYAQRTHQSGDLRATHSDRIMRRHNDLNRSNIYGGSRASKGPYDRNQRQTWREKAETTKRLDTVSKPSASTPISS</sequence>
<feature type="compositionally biased region" description="Polar residues" evidence="1">
    <location>
        <begin position="106"/>
        <end position="116"/>
    </location>
</feature>
<name>A0A8X7UNN7_BRACI</name>
<feature type="compositionally biased region" description="Basic and acidic residues" evidence="1">
    <location>
        <begin position="83"/>
        <end position="104"/>
    </location>
</feature>
<accession>A0A8X7UNN7</accession>
<protein>
    <submittedName>
        <fullName evidence="2">Uncharacterized protein</fullName>
    </submittedName>
</protein>
<feature type="region of interest" description="Disordered" evidence="1">
    <location>
        <begin position="1"/>
        <end position="116"/>
    </location>
</feature>
<reference evidence="2 3" key="1">
    <citation type="submission" date="2020-02" db="EMBL/GenBank/DDBJ databases">
        <authorList>
            <person name="Ma Q."/>
            <person name="Huang Y."/>
            <person name="Song X."/>
            <person name="Pei D."/>
        </authorList>
    </citation>
    <scope>NUCLEOTIDE SEQUENCE [LARGE SCALE GENOMIC DNA]</scope>
    <source>
        <strain evidence="2">Sxm20200214</strain>
        <tissue evidence="2">Leaf</tissue>
    </source>
</reference>
<gene>
    <name evidence="2" type="ORF">Bca52824_053931</name>
</gene>
<keyword evidence="3" id="KW-1185">Reference proteome</keyword>
<dbReference type="AlphaFoldDB" id="A0A8X7UNN7"/>
<comment type="caution">
    <text evidence="2">The sequence shown here is derived from an EMBL/GenBank/DDBJ whole genome shotgun (WGS) entry which is preliminary data.</text>
</comment>
<organism evidence="2 3">
    <name type="scientific">Brassica carinata</name>
    <name type="common">Ethiopian mustard</name>
    <name type="synonym">Abyssinian cabbage</name>
    <dbReference type="NCBI Taxonomy" id="52824"/>
    <lineage>
        <taxon>Eukaryota</taxon>
        <taxon>Viridiplantae</taxon>
        <taxon>Streptophyta</taxon>
        <taxon>Embryophyta</taxon>
        <taxon>Tracheophyta</taxon>
        <taxon>Spermatophyta</taxon>
        <taxon>Magnoliopsida</taxon>
        <taxon>eudicotyledons</taxon>
        <taxon>Gunneridae</taxon>
        <taxon>Pentapetalae</taxon>
        <taxon>rosids</taxon>
        <taxon>malvids</taxon>
        <taxon>Brassicales</taxon>
        <taxon>Brassicaceae</taxon>
        <taxon>Brassiceae</taxon>
        <taxon>Brassica</taxon>
    </lineage>
</organism>
<dbReference type="EMBL" id="JAAMPC010000011">
    <property type="protein sequence ID" value="KAG2282711.1"/>
    <property type="molecule type" value="Genomic_DNA"/>
</dbReference>
<evidence type="ECO:0000256" key="1">
    <source>
        <dbReference type="SAM" id="MobiDB-lite"/>
    </source>
</evidence>
<evidence type="ECO:0000313" key="3">
    <source>
        <dbReference type="Proteomes" id="UP000886595"/>
    </source>
</evidence>
<feature type="compositionally biased region" description="Basic and acidic residues" evidence="1">
    <location>
        <begin position="36"/>
        <end position="68"/>
    </location>
</feature>
<proteinExistence type="predicted"/>